<keyword evidence="4 6" id="KW-0975">Bacterial flagellum</keyword>
<evidence type="ECO:0000256" key="1">
    <source>
        <dbReference type="ARBA" id="ARBA00004117"/>
    </source>
</evidence>
<dbReference type="PANTHER" id="PTHR30435">
    <property type="entry name" value="FLAGELLAR PROTEIN"/>
    <property type="match status" value="1"/>
</dbReference>
<sequence>MVSKLDQTINFNRQALGLRAYRQQVLAANIANSDTPNFKARDIDFNSALQNALAGKGQSDLGMSTTSPRHISGTSSAGPASLMYRTVNQPSADGNTVDMDIERAKFAENAVQYEASLQFIGGQFKTMLSAIQGQSGQ</sequence>
<dbReference type="Proteomes" id="UP000292136">
    <property type="component" value="Unassembled WGS sequence"/>
</dbReference>
<comment type="caution">
    <text evidence="9">The sequence shown here is derived from an EMBL/GenBank/DDBJ whole genome shotgun (WGS) entry which is preliminary data.</text>
</comment>
<evidence type="ECO:0000256" key="6">
    <source>
        <dbReference type="PIRNR" id="PIRNR002889"/>
    </source>
</evidence>
<evidence type="ECO:0000313" key="10">
    <source>
        <dbReference type="Proteomes" id="UP000292136"/>
    </source>
</evidence>
<evidence type="ECO:0000256" key="5">
    <source>
        <dbReference type="ARBA" id="ARBA00024934"/>
    </source>
</evidence>
<dbReference type="InterPro" id="IPR019776">
    <property type="entry name" value="Flagellar_basal_body_rod_CS"/>
</dbReference>
<evidence type="ECO:0000313" key="9">
    <source>
        <dbReference type="EMBL" id="RZT75615.1"/>
    </source>
</evidence>
<reference evidence="9 10" key="1">
    <citation type="submission" date="2019-02" db="EMBL/GenBank/DDBJ databases">
        <title>Genomic Encyclopedia of Type Strains, Phase IV (KMG-IV): sequencing the most valuable type-strain genomes for metagenomic binning, comparative biology and taxonomic classification.</title>
        <authorList>
            <person name="Goeker M."/>
        </authorList>
    </citation>
    <scope>NUCLEOTIDE SEQUENCE [LARGE SCALE GENOMIC DNA]</scope>
    <source>
        <strain evidence="9 10">DSM 21223</strain>
    </source>
</reference>
<gene>
    <name evidence="9" type="ORF">EV678_2799</name>
</gene>
<accession>A0ABY0ILF7</accession>
<dbReference type="PROSITE" id="PS00588">
    <property type="entry name" value="FLAGELLA_BB_ROD"/>
    <property type="match status" value="1"/>
</dbReference>
<evidence type="ECO:0000256" key="4">
    <source>
        <dbReference type="ARBA" id="ARBA00023143"/>
    </source>
</evidence>
<evidence type="ECO:0000256" key="2">
    <source>
        <dbReference type="ARBA" id="ARBA00009677"/>
    </source>
</evidence>
<dbReference type="EMBL" id="SHKM01000003">
    <property type="protein sequence ID" value="RZT75615.1"/>
    <property type="molecule type" value="Genomic_DNA"/>
</dbReference>
<protein>
    <recommendedName>
        <fullName evidence="3 6">Flagellar basal body rod protein FlgB</fullName>
    </recommendedName>
</protein>
<comment type="function">
    <text evidence="5 6">Structural component of flagellum, the bacterial motility apparatus. Part of the rod structure of flagellar basal body.</text>
</comment>
<dbReference type="Pfam" id="PF00460">
    <property type="entry name" value="Flg_bb_rod"/>
    <property type="match status" value="1"/>
</dbReference>
<dbReference type="RefSeq" id="WP_014236816.1">
    <property type="nucleotide sequence ID" value="NZ_SHKM01000003.1"/>
</dbReference>
<evidence type="ECO:0000259" key="8">
    <source>
        <dbReference type="Pfam" id="PF00460"/>
    </source>
</evidence>
<evidence type="ECO:0000256" key="3">
    <source>
        <dbReference type="ARBA" id="ARBA00014376"/>
    </source>
</evidence>
<dbReference type="InterPro" id="IPR001444">
    <property type="entry name" value="Flag_bb_rod_N"/>
</dbReference>
<dbReference type="PANTHER" id="PTHR30435:SF12">
    <property type="entry name" value="FLAGELLAR BASAL BODY ROD PROTEIN FLGB"/>
    <property type="match status" value="1"/>
</dbReference>
<feature type="domain" description="Flagellar basal body rod protein N-terminal" evidence="8">
    <location>
        <begin position="10"/>
        <end position="39"/>
    </location>
</feature>
<organism evidence="9 10">
    <name type="scientific">Azospira oryzae</name>
    <dbReference type="NCBI Taxonomy" id="146939"/>
    <lineage>
        <taxon>Bacteria</taxon>
        <taxon>Pseudomonadati</taxon>
        <taxon>Pseudomonadota</taxon>
        <taxon>Betaproteobacteria</taxon>
        <taxon>Rhodocyclales</taxon>
        <taxon>Rhodocyclaceae</taxon>
        <taxon>Azospira</taxon>
    </lineage>
</organism>
<keyword evidence="10" id="KW-1185">Reference proteome</keyword>
<name>A0ABY0ILF7_9RHOO</name>
<dbReference type="InterPro" id="IPR006300">
    <property type="entry name" value="FlgB"/>
</dbReference>
<feature type="compositionally biased region" description="Polar residues" evidence="7">
    <location>
        <begin position="61"/>
        <end position="78"/>
    </location>
</feature>
<comment type="similarity">
    <text evidence="2 6">Belongs to the flagella basal body rod proteins family.</text>
</comment>
<evidence type="ECO:0000256" key="7">
    <source>
        <dbReference type="SAM" id="MobiDB-lite"/>
    </source>
</evidence>
<proteinExistence type="inferred from homology"/>
<feature type="region of interest" description="Disordered" evidence="7">
    <location>
        <begin position="57"/>
        <end position="80"/>
    </location>
</feature>
<keyword evidence="9" id="KW-0969">Cilium</keyword>
<dbReference type="NCBIfam" id="TIGR01396">
    <property type="entry name" value="FlgB"/>
    <property type="match status" value="1"/>
</dbReference>
<keyword evidence="9" id="KW-0966">Cell projection</keyword>
<dbReference type="PIRSF" id="PIRSF002889">
    <property type="entry name" value="Rod_FlgB"/>
    <property type="match status" value="1"/>
</dbReference>
<comment type="subunit">
    <text evidence="6">The basal body constitutes a major portion of the flagellar organelle and consists of a number of rings mounted on a central rod.</text>
</comment>
<keyword evidence="9" id="KW-0282">Flagellum</keyword>
<comment type="subcellular location">
    <subcellularLocation>
        <location evidence="1 6">Bacterial flagellum basal body</location>
    </subcellularLocation>
</comment>